<dbReference type="PANTHER" id="PTHR33608">
    <property type="entry name" value="BLL2464 PROTEIN"/>
    <property type="match status" value="1"/>
</dbReference>
<dbReference type="OrthoDB" id="9776116at2"/>
<feature type="domain" description="DUF58" evidence="2">
    <location>
        <begin position="62"/>
        <end position="240"/>
    </location>
</feature>
<protein>
    <submittedName>
        <fullName evidence="3">ATPase</fullName>
    </submittedName>
</protein>
<gene>
    <name evidence="3" type="ORF">W7K_10395</name>
</gene>
<evidence type="ECO:0000259" key="2">
    <source>
        <dbReference type="Pfam" id="PF01882"/>
    </source>
</evidence>
<dbReference type="EMBL" id="AJLO02000022">
    <property type="protein sequence ID" value="KOE99313.1"/>
    <property type="molecule type" value="Genomic_DNA"/>
</dbReference>
<dbReference type="AlphaFoldDB" id="A0A0L8AAA0"/>
<feature type="region of interest" description="Disordered" evidence="1">
    <location>
        <begin position="1"/>
        <end position="56"/>
    </location>
</feature>
<dbReference type="Pfam" id="PF01882">
    <property type="entry name" value="DUF58"/>
    <property type="match status" value="1"/>
</dbReference>
<sequence>MTDPSLHHASSVSDGDGLRPQLSELVALRRLAQRPPPPRRGRAGNAGQAPSPLRGRGMEYAESREYVAGDDARHIDWRVTARTGRAHTKLFQAERERVSLIVADTSPALYFGTRVRFKSVQAARAGAVAAWSAQRRGDRIGALRGSDREPPIAPAGGPRGVLRVLDALTRWYAQPPADDLGLERALDHAGRVLRPGARVLVLADPQQAIRIPPARWSALAQHHDLSLVLLVDPLELQPPSAALQFQTLHQRIGLDLRRSEVQAHWQAHFVEPLQELRRQLGARRVDVQVLSTDAPSDAWLAPSPTEVPA</sequence>
<dbReference type="InterPro" id="IPR002881">
    <property type="entry name" value="DUF58"/>
</dbReference>
<dbReference type="GeneID" id="86938259"/>
<comment type="caution">
    <text evidence="3">The sequence shown here is derived from an EMBL/GenBank/DDBJ whole genome shotgun (WGS) entry which is preliminary data.</text>
</comment>
<evidence type="ECO:0000313" key="3">
    <source>
        <dbReference type="EMBL" id="KOE99313.1"/>
    </source>
</evidence>
<proteinExistence type="predicted"/>
<dbReference type="PANTHER" id="PTHR33608:SF12">
    <property type="entry name" value="DUF58 DOMAIN-CONTAINING PROTEIN"/>
    <property type="match status" value="1"/>
</dbReference>
<dbReference type="RefSeq" id="WP_010484067.1">
    <property type="nucleotide sequence ID" value="NZ_AJLO02000022.1"/>
</dbReference>
<dbReference type="Proteomes" id="UP000036890">
    <property type="component" value="Unassembled WGS sequence"/>
</dbReference>
<reference evidence="3 4" key="1">
    <citation type="journal article" date="2012" name="J. Bacteriol.">
        <title>Genome sequence of a novel nicotine-degrading strain, Pseudomonas geniculata N1.</title>
        <authorList>
            <person name="Tang H."/>
            <person name="Yu H."/>
            <person name="Tai C."/>
            <person name="Huang K."/>
            <person name="Liu Y."/>
            <person name="Wang L."/>
            <person name="Yao Y."/>
            <person name="Wu G."/>
            <person name="Xu P."/>
        </authorList>
    </citation>
    <scope>NUCLEOTIDE SEQUENCE [LARGE SCALE GENOMIC DNA]</scope>
    <source>
        <strain evidence="3 4">N1</strain>
    </source>
</reference>
<evidence type="ECO:0000313" key="4">
    <source>
        <dbReference type="Proteomes" id="UP000036890"/>
    </source>
</evidence>
<name>A0A0L8AAA0_9GAMM</name>
<accession>A0A0L8AAA0</accession>
<organism evidence="3 4">
    <name type="scientific">Stenotrophomonas geniculata N1</name>
    <dbReference type="NCBI Taxonomy" id="1167641"/>
    <lineage>
        <taxon>Bacteria</taxon>
        <taxon>Pseudomonadati</taxon>
        <taxon>Pseudomonadota</taxon>
        <taxon>Gammaproteobacteria</taxon>
        <taxon>Lysobacterales</taxon>
        <taxon>Lysobacteraceae</taxon>
        <taxon>Stenotrophomonas</taxon>
    </lineage>
</organism>
<evidence type="ECO:0000256" key="1">
    <source>
        <dbReference type="SAM" id="MobiDB-lite"/>
    </source>
</evidence>